<evidence type="ECO:0000313" key="3">
    <source>
        <dbReference type="EMBL" id="AOZ68764.1"/>
    </source>
</evidence>
<evidence type="ECO:0000259" key="1">
    <source>
        <dbReference type="SMART" id="SM00897"/>
    </source>
</evidence>
<dbReference type="EMBL" id="CP017781">
    <property type="protein sequence ID" value="AOZ68764.1"/>
    <property type="molecule type" value="Genomic_DNA"/>
</dbReference>
<proteinExistence type="predicted"/>
<feature type="domain" description="FIST" evidence="1">
    <location>
        <begin position="46"/>
        <end position="246"/>
    </location>
</feature>
<dbReference type="PANTHER" id="PTHR40252:SF2">
    <property type="entry name" value="BLR0328 PROTEIN"/>
    <property type="match status" value="1"/>
</dbReference>
<accession>A0A1D9MA84</accession>
<dbReference type="AlphaFoldDB" id="A0A1D9MA84"/>
<dbReference type="KEGG" id="rhp:LPB142_05080"/>
<dbReference type="SMART" id="SM00897">
    <property type="entry name" value="FIST"/>
    <property type="match status" value="1"/>
</dbReference>
<dbReference type="PANTHER" id="PTHR40252">
    <property type="entry name" value="BLR0328 PROTEIN"/>
    <property type="match status" value="1"/>
</dbReference>
<dbReference type="Pfam" id="PF10442">
    <property type="entry name" value="FIST_C"/>
    <property type="match status" value="1"/>
</dbReference>
<evidence type="ECO:0000259" key="2">
    <source>
        <dbReference type="SMART" id="SM01204"/>
    </source>
</evidence>
<dbReference type="InterPro" id="IPR019494">
    <property type="entry name" value="FIST_C"/>
</dbReference>
<reference evidence="3 4" key="1">
    <citation type="submission" date="2016-10" db="EMBL/GenBank/DDBJ databases">
        <title>Rhodobacter sp. LPB0142, isolated from sea water.</title>
        <authorList>
            <person name="Kim E."/>
            <person name="Yi H."/>
        </authorList>
    </citation>
    <scope>NUCLEOTIDE SEQUENCE [LARGE SCALE GENOMIC DNA]</scope>
    <source>
        <strain evidence="3 4">LPB0142</strain>
    </source>
</reference>
<keyword evidence="4" id="KW-1185">Reference proteome</keyword>
<name>A0A1D9MA84_9RHOB</name>
<protein>
    <submittedName>
        <fullName evidence="3">GfdT protein</fullName>
    </submittedName>
</protein>
<feature type="domain" description="FIST C-domain" evidence="2">
    <location>
        <begin position="247"/>
        <end position="376"/>
    </location>
</feature>
<dbReference type="InterPro" id="IPR013702">
    <property type="entry name" value="FIST_domain_N"/>
</dbReference>
<dbReference type="Pfam" id="PF08495">
    <property type="entry name" value="FIST"/>
    <property type="match status" value="1"/>
</dbReference>
<dbReference type="SMART" id="SM01204">
    <property type="entry name" value="FIST_C"/>
    <property type="match status" value="1"/>
</dbReference>
<sequence>METISDPHAGAARAANCPAQACPVTASARAADPGAFATLAAGLGPGPFAQISIFASPEADLEALCRGAAAQYPRAVVVGCTTAGEITEAGYAEGQILAFALPRAGFDVEMIVVPELDRLDTRRLIAEVLRARQGLGLRAADLASEFAVLLVDGLSGREDELVGALSGALGAVPLIGGSAGDGGLFRRSLIWAGGRLWENAAALSLVRGRCEVRPFSIDHMRPTEARMVVTAADPARRAVARINDEPAAAEYARLLGLPVEALSPYVFAAHPVLARAGGRHHVRAIQGVDASGALIFFAAIAEGLVLTLAEPGDIAAHLDAALADLAAGGAPSAILGFDCIFRRIEATGRQRARAVSEILARHRVTGFSTYGEQIGAMHVNQTLTGFAFYPTEARR</sequence>
<gene>
    <name evidence="3" type="ORF">LPB142_05080</name>
</gene>
<dbReference type="STRING" id="1850250.LPB142_05080"/>
<dbReference type="Proteomes" id="UP000176562">
    <property type="component" value="Chromosome"/>
</dbReference>
<evidence type="ECO:0000313" key="4">
    <source>
        <dbReference type="Proteomes" id="UP000176562"/>
    </source>
</evidence>
<organism evidence="3 4">
    <name type="scientific">Rhodobacter xanthinilyticus</name>
    <dbReference type="NCBI Taxonomy" id="1850250"/>
    <lineage>
        <taxon>Bacteria</taxon>
        <taxon>Pseudomonadati</taxon>
        <taxon>Pseudomonadota</taxon>
        <taxon>Alphaproteobacteria</taxon>
        <taxon>Rhodobacterales</taxon>
        <taxon>Rhodobacter group</taxon>
        <taxon>Rhodobacter</taxon>
    </lineage>
</organism>
<dbReference type="RefSeq" id="WP_071165708.1">
    <property type="nucleotide sequence ID" value="NZ_CP017781.1"/>
</dbReference>